<keyword evidence="2" id="KW-1185">Reference proteome</keyword>
<accession>A0AAN7UE68</accession>
<evidence type="ECO:0000313" key="2">
    <source>
        <dbReference type="Proteomes" id="UP001305414"/>
    </source>
</evidence>
<proteinExistence type="predicted"/>
<dbReference type="AlphaFoldDB" id="A0AAN7UE68"/>
<sequence length="59" mass="6548">MAIERFNEVMIGLKVRIAVGLDSNGESRFRGAGGDLPDIRVFDEARKEFGRTYDLGKSS</sequence>
<evidence type="ECO:0000313" key="1">
    <source>
        <dbReference type="EMBL" id="KAK5630625.1"/>
    </source>
</evidence>
<name>A0AAN7UE68_9PEZI</name>
<comment type="caution">
    <text evidence="1">The sequence shown here is derived from an EMBL/GenBank/DDBJ whole genome shotgun (WGS) entry which is preliminary data.</text>
</comment>
<gene>
    <name evidence="1" type="ORF">RRF57_006340</name>
</gene>
<dbReference type="Proteomes" id="UP001305414">
    <property type="component" value="Unassembled WGS sequence"/>
</dbReference>
<reference evidence="1 2" key="1">
    <citation type="submission" date="2023-10" db="EMBL/GenBank/DDBJ databases">
        <title>Draft genome sequence of Xylaria bambusicola isolate GMP-LS, the root and basal stem rot pathogen of sugarcane in Indonesia.</title>
        <authorList>
            <person name="Selvaraj P."/>
            <person name="Muralishankar V."/>
            <person name="Muruganantham S."/>
            <person name="Sp S."/>
            <person name="Haryani S."/>
            <person name="Lau K.J.X."/>
            <person name="Naqvi N.I."/>
        </authorList>
    </citation>
    <scope>NUCLEOTIDE SEQUENCE [LARGE SCALE GENOMIC DNA]</scope>
    <source>
        <strain evidence="1">GMP-LS</strain>
    </source>
</reference>
<dbReference type="EMBL" id="JAWHQM010000016">
    <property type="protein sequence ID" value="KAK5630625.1"/>
    <property type="molecule type" value="Genomic_DNA"/>
</dbReference>
<organism evidence="1 2">
    <name type="scientific">Xylaria bambusicola</name>
    <dbReference type="NCBI Taxonomy" id="326684"/>
    <lineage>
        <taxon>Eukaryota</taxon>
        <taxon>Fungi</taxon>
        <taxon>Dikarya</taxon>
        <taxon>Ascomycota</taxon>
        <taxon>Pezizomycotina</taxon>
        <taxon>Sordariomycetes</taxon>
        <taxon>Xylariomycetidae</taxon>
        <taxon>Xylariales</taxon>
        <taxon>Xylariaceae</taxon>
        <taxon>Xylaria</taxon>
    </lineage>
</organism>
<protein>
    <submittedName>
        <fullName evidence="1">Uncharacterized protein</fullName>
    </submittedName>
</protein>